<dbReference type="GO" id="GO:0005509">
    <property type="term" value="F:calcium ion binding"/>
    <property type="evidence" value="ECO:0007669"/>
    <property type="project" value="InterPro"/>
</dbReference>
<proteinExistence type="predicted"/>
<evidence type="ECO:0000256" key="5">
    <source>
        <dbReference type="ARBA" id="ARBA00022737"/>
    </source>
</evidence>
<protein>
    <submittedName>
        <fullName evidence="8">Calcium-binding protein</fullName>
    </submittedName>
</protein>
<sequence>MDAVIEEGDIIMPSTFMFPLTSDVLIEGPNGDIVGSFSEALNVTRLTNGNYVVVWDNEPDTGASEVWGCVVGANGQPLGAAFEISTPVLDPGDNEMAQWNPDVTWRADGGFTVTWTVVEYNSGYNTGRNLMMRHYAADGTPLGDAYVEAYQVSDSGFVVTSSWEHDGSLTTLSDGAIVVVFTNDANLDMRIYEADGTTLRASAQVNSLASGWQSYGQVVALDGGGFVVVWQDGTGVDGAYNGVLMQIFDDQGNTVGDQRIAPSVTDSSEGLPRICALEGGGYVIAWTFWPSAHLQVYGADGTMVGSETPLQPGGGALGDYELVALPDGGFLSIYTVDDYWSPNRFDIYAQRYAADGTAVGPAQMVDSSILGWQIRPRAEMGLNGEIIVTWYSQGDNGGTEGIYTRTFLVPELNGTPTWGDDVIALDDSGGSVDLLGGHDIGVGGAGNDTIWGNWGNDTLYGGGGNDLLDGSYGNDVLEGEDGDDVLNGGDGNDTLRGGLGNDNLAGGAGNDVLLGEDGNDTLGAGAGNDQIWGGNGNDYIFGVSGANILGGGAGSDTIWGGSDADTIYAGTENDELHGLDGNDQIWADTGDDTAWGGNGDDQIGGGAGNDLLYGEGGNDLLYGGAGNDTLGGGAGNDQLWGMDDDDIIYGIAGQNTIGGGTGNDQLWGGSGVDLIYGGLGSDFVNGGEGNDTVWAGDGDDIVHGGGGNDVLYGTNGNDYMIGGWGNDTIDGGADMDNLLGEQGNDVLRGGAGDDWLWGGSGTDTLTGGSGADFFLFQPGEDTAIITDLTFADNDMIELVTALWTDHGYGTLTAAEVIAQFATVTAWGNTVFNFDGGEVLIVQGVTDLVALEGALFMT</sequence>
<accession>A0A4S3MC85</accession>
<dbReference type="AlphaFoldDB" id="A0A4S3MC85"/>
<dbReference type="Gene3D" id="2.150.10.10">
    <property type="entry name" value="Serralysin-like metalloprotease, C-terminal"/>
    <property type="match status" value="6"/>
</dbReference>
<dbReference type="SUPFAM" id="SSF51120">
    <property type="entry name" value="beta-Roll"/>
    <property type="match status" value="3"/>
</dbReference>
<evidence type="ECO:0000256" key="2">
    <source>
        <dbReference type="ARBA" id="ARBA00004613"/>
    </source>
</evidence>
<evidence type="ECO:0000256" key="1">
    <source>
        <dbReference type="ARBA" id="ARBA00004370"/>
    </source>
</evidence>
<dbReference type="GO" id="GO:0016020">
    <property type="term" value="C:membrane"/>
    <property type="evidence" value="ECO:0007669"/>
    <property type="project" value="UniProtKB-SubCell"/>
</dbReference>
<dbReference type="GO" id="GO:0005576">
    <property type="term" value="C:extracellular region"/>
    <property type="evidence" value="ECO:0007669"/>
    <property type="project" value="UniProtKB-SubCell"/>
</dbReference>
<keyword evidence="4" id="KW-0800">Toxin</keyword>
<dbReference type="PRINTS" id="PR00313">
    <property type="entry name" value="CABNDNGRPT"/>
</dbReference>
<dbReference type="EMBL" id="SSMD01000002">
    <property type="protein sequence ID" value="THD76006.1"/>
    <property type="molecule type" value="Genomic_DNA"/>
</dbReference>
<dbReference type="PANTHER" id="PTHR38340:SF1">
    <property type="entry name" value="S-LAYER PROTEIN"/>
    <property type="match status" value="1"/>
</dbReference>
<evidence type="ECO:0000256" key="7">
    <source>
        <dbReference type="ARBA" id="ARBA00023136"/>
    </source>
</evidence>
<keyword evidence="5" id="KW-0677">Repeat</keyword>
<keyword evidence="3" id="KW-0964">Secreted</keyword>
<evidence type="ECO:0000256" key="3">
    <source>
        <dbReference type="ARBA" id="ARBA00022525"/>
    </source>
</evidence>
<dbReference type="GO" id="GO:0090729">
    <property type="term" value="F:toxin activity"/>
    <property type="evidence" value="ECO:0007669"/>
    <property type="project" value="UniProtKB-KW"/>
</dbReference>
<dbReference type="InterPro" id="IPR003995">
    <property type="entry name" value="RTX_toxin_determinant-A"/>
</dbReference>
<keyword evidence="7" id="KW-0472">Membrane</keyword>
<dbReference type="PROSITE" id="PS00330">
    <property type="entry name" value="HEMOLYSIN_CALCIUM"/>
    <property type="match status" value="7"/>
</dbReference>
<evidence type="ECO:0000313" key="8">
    <source>
        <dbReference type="EMBL" id="THD76006.1"/>
    </source>
</evidence>
<evidence type="ECO:0000256" key="4">
    <source>
        <dbReference type="ARBA" id="ARBA00022656"/>
    </source>
</evidence>
<dbReference type="InterPro" id="IPR011049">
    <property type="entry name" value="Serralysin-like_metalloprot_C"/>
</dbReference>
<dbReference type="InterPro" id="IPR018511">
    <property type="entry name" value="Hemolysin-typ_Ca-bd_CS"/>
</dbReference>
<dbReference type="PRINTS" id="PR01488">
    <property type="entry name" value="RTXTOXINA"/>
</dbReference>
<name>A0A4S3MC85_9RHOB</name>
<comment type="subcellular location">
    <subcellularLocation>
        <location evidence="1">Membrane</location>
    </subcellularLocation>
    <subcellularLocation>
        <location evidence="2">Secreted</location>
    </subcellularLocation>
</comment>
<keyword evidence="9" id="KW-1185">Reference proteome</keyword>
<dbReference type="PANTHER" id="PTHR38340">
    <property type="entry name" value="S-LAYER PROTEIN"/>
    <property type="match status" value="1"/>
</dbReference>
<dbReference type="Pfam" id="PF00353">
    <property type="entry name" value="HemolysinCabind"/>
    <property type="match status" value="7"/>
</dbReference>
<comment type="caution">
    <text evidence="8">The sequence shown here is derived from an EMBL/GenBank/DDBJ whole genome shotgun (WGS) entry which is preliminary data.</text>
</comment>
<gene>
    <name evidence="8" type="ORF">E7681_06055</name>
</gene>
<evidence type="ECO:0000313" key="9">
    <source>
        <dbReference type="Proteomes" id="UP000306113"/>
    </source>
</evidence>
<reference evidence="8 9" key="1">
    <citation type="submission" date="2019-04" db="EMBL/GenBank/DDBJ databases">
        <title>Draft genome sequence of Youngimonas vesicularis.</title>
        <authorList>
            <person name="Hameed A."/>
        </authorList>
    </citation>
    <scope>NUCLEOTIDE SEQUENCE [LARGE SCALE GENOMIC DNA]</scope>
    <source>
        <strain evidence="8 9">CC-AMW-E</strain>
    </source>
</reference>
<dbReference type="Proteomes" id="UP000306113">
    <property type="component" value="Unassembled WGS sequence"/>
</dbReference>
<dbReference type="InterPro" id="IPR050557">
    <property type="entry name" value="RTX_toxin/Mannuronan_C5-epim"/>
</dbReference>
<organism evidence="8 9">
    <name type="scientific">Thalassobius vesicularis</name>
    <dbReference type="NCBI Taxonomy" id="1294297"/>
    <lineage>
        <taxon>Bacteria</taxon>
        <taxon>Pseudomonadati</taxon>
        <taxon>Pseudomonadota</taxon>
        <taxon>Alphaproteobacteria</taxon>
        <taxon>Rhodobacterales</taxon>
        <taxon>Roseobacteraceae</taxon>
        <taxon>Thalassovita</taxon>
    </lineage>
</organism>
<evidence type="ECO:0000256" key="6">
    <source>
        <dbReference type="ARBA" id="ARBA00023026"/>
    </source>
</evidence>
<dbReference type="OrthoDB" id="7793891at2"/>
<keyword evidence="6" id="KW-0843">Virulence</keyword>
<dbReference type="InterPro" id="IPR001343">
    <property type="entry name" value="Hemolysn_Ca-bd"/>
</dbReference>